<gene>
    <name evidence="15" type="ORF">BDD21_3863</name>
</gene>
<evidence type="ECO:0000256" key="6">
    <source>
        <dbReference type="ARBA" id="ARBA00022857"/>
    </source>
</evidence>
<dbReference type="GO" id="GO:0070814">
    <property type="term" value="P:hydrogen sulfide biosynthetic process"/>
    <property type="evidence" value="ECO:0007669"/>
    <property type="project" value="UniProtKB-UniPathway"/>
</dbReference>
<dbReference type="InterPro" id="IPR001709">
    <property type="entry name" value="Flavoprot_Pyr_Nucl_cyt_Rdtase"/>
</dbReference>
<dbReference type="InterPro" id="IPR008254">
    <property type="entry name" value="Flavodoxin/NO_synth"/>
</dbReference>
<comment type="pathway">
    <text evidence="11">Sulfur metabolism; hydrogen sulfide biosynthesis; hydrogen sulfide from sulfite (NADPH route): step 1/1.</text>
</comment>
<sequence length="607" mass="66955">MALSQLNALTSPVNEHQIRALQVALKDMSPTQIAWVSGYLAGIGGRSLPAPAEPKAVETITILYGSQTGNAKGVAEQLGSQAIDQGMDVRVISMGDFSPRKLTKERWVLLVVSTHGEGEPPESAYALHAFIQDQGAARLEQLRYAVLGLGDSSYEHFCRTAVDFDRRLAELGAQRILPLQCCDLDYRPHTERWATDALDRLNALAPRKASNVVTMPGLRAYQEQSQNETRPYDKDNPYPATLLENRRITTQDAIADVRHLALAVDPDALHYRPGDALGVWVSNDPALADAILAGVGLDGETRIQLGVGVGGAGDEELDLRRALIERLELTQLHPTTVRAWSELTDAPELKTLAADGARLRAYSGERQLIDLISDHPARIEAPALVALLRPLQPRLYSIASSQAEYEDEVHLTVSVVRYQAHGREHLGAASGFLSERLAREAPVRVYVAENDAFRLPDDGDTPLIMIGAGTGVAPYRAFLQQRAANGDRGRNWLIFGNRHFHRDFLYQLDWQAHRKAGRLDRVSLAFSRDGEQKLYVQQRLREEGKEILRWLDAGAHLYVCGATAMGQAVDSALVDIFATEAGLAPDAAQARVDTLRREARYHRDLYA</sequence>
<feature type="binding site" evidence="12">
    <location>
        <begin position="527"/>
        <end position="528"/>
    </location>
    <ligand>
        <name>NADP(+)</name>
        <dbReference type="ChEBI" id="CHEBI:58349"/>
    </ligand>
</feature>
<dbReference type="InterPro" id="IPR017927">
    <property type="entry name" value="FAD-bd_FR_type"/>
</dbReference>
<dbReference type="InterPro" id="IPR003097">
    <property type="entry name" value="CysJ-like_FAD-binding"/>
</dbReference>
<keyword evidence="5 11" id="KW-0274">FAD</keyword>
<evidence type="ECO:0000313" key="15">
    <source>
        <dbReference type="EMBL" id="RKT46354.1"/>
    </source>
</evidence>
<dbReference type="Gene3D" id="2.40.30.10">
    <property type="entry name" value="Translation factors"/>
    <property type="match status" value="1"/>
</dbReference>
<dbReference type="InterPro" id="IPR001094">
    <property type="entry name" value="Flavdoxin-like"/>
</dbReference>
<dbReference type="PANTHER" id="PTHR19384">
    <property type="entry name" value="NITRIC OXIDE SYNTHASE-RELATED"/>
    <property type="match status" value="1"/>
</dbReference>
<accession>A0A495VAP4</accession>
<dbReference type="EC" id="1.8.1.2" evidence="11"/>
<dbReference type="OrthoDB" id="9816402at2"/>
<feature type="domain" description="FAD-binding FR-type" evidence="14">
    <location>
        <begin position="235"/>
        <end position="456"/>
    </location>
</feature>
<evidence type="ECO:0000259" key="13">
    <source>
        <dbReference type="PROSITE" id="PS50902"/>
    </source>
</evidence>
<dbReference type="Pfam" id="PF00667">
    <property type="entry name" value="FAD_binding_1"/>
    <property type="match status" value="1"/>
</dbReference>
<comment type="catalytic activity">
    <reaction evidence="10 11">
        <text>hydrogen sulfide + 3 NADP(+) + 3 H2O = sulfite + 3 NADPH + 4 H(+)</text>
        <dbReference type="Rhea" id="RHEA:13801"/>
        <dbReference type="ChEBI" id="CHEBI:15377"/>
        <dbReference type="ChEBI" id="CHEBI:15378"/>
        <dbReference type="ChEBI" id="CHEBI:17359"/>
        <dbReference type="ChEBI" id="CHEBI:29919"/>
        <dbReference type="ChEBI" id="CHEBI:57783"/>
        <dbReference type="ChEBI" id="CHEBI:58349"/>
        <dbReference type="EC" id="1.8.1.2"/>
    </reaction>
</comment>
<feature type="binding site" evidence="12">
    <location>
        <position position="330"/>
    </location>
    <ligand>
        <name>FAD</name>
        <dbReference type="ChEBI" id="CHEBI:57692"/>
    </ligand>
</feature>
<evidence type="ECO:0000256" key="3">
    <source>
        <dbReference type="ARBA" id="ARBA00022630"/>
    </source>
</evidence>
<keyword evidence="2 11" id="KW-0028">Amino-acid biosynthesis</keyword>
<dbReference type="AlphaFoldDB" id="A0A495VAP4"/>
<evidence type="ECO:0000256" key="1">
    <source>
        <dbReference type="ARBA" id="ARBA00022448"/>
    </source>
</evidence>
<dbReference type="GO" id="GO:0004783">
    <property type="term" value="F:sulfite reductase (NADPH) activity"/>
    <property type="evidence" value="ECO:0007669"/>
    <property type="project" value="UniProtKB-EC"/>
</dbReference>
<evidence type="ECO:0000256" key="5">
    <source>
        <dbReference type="ARBA" id="ARBA00022827"/>
    </source>
</evidence>
<keyword evidence="16" id="KW-1185">Reference proteome</keyword>
<comment type="function">
    <text evidence="11">Component of the sulfite reductase complex that catalyzes the 6-electron reduction of sulfite to sulfide. This is one of several activities required for the biosynthesis of L-cysteine from sulfate. The flavoprotein component catalyzes the electron flow from NADPH -&gt; FAD -&gt; FMN to the hemoprotein component.</text>
</comment>
<keyword evidence="8 11" id="KW-0560">Oxidoreductase</keyword>
<dbReference type="Gene3D" id="1.20.990.10">
    <property type="entry name" value="NADPH-cytochrome p450 Reductase, Chain A, domain 3"/>
    <property type="match status" value="1"/>
</dbReference>
<dbReference type="PROSITE" id="PS50902">
    <property type="entry name" value="FLAVODOXIN_LIKE"/>
    <property type="match status" value="1"/>
</dbReference>
<dbReference type="Proteomes" id="UP000274556">
    <property type="component" value="Unassembled WGS sequence"/>
</dbReference>
<evidence type="ECO:0000256" key="12">
    <source>
        <dbReference type="PIRSR" id="PIRSR000207-1"/>
    </source>
</evidence>
<comment type="subunit">
    <text evidence="11">Alpha(8)-beta(8). The alpha component is a flavoprotein, the beta component is a hemoprotein.</text>
</comment>
<dbReference type="UniPathway" id="UPA00140">
    <property type="reaction ID" value="UER00207"/>
</dbReference>
<dbReference type="FunFam" id="3.40.50.80:FF:000001">
    <property type="entry name" value="NADPH--cytochrome P450 reductase 1"/>
    <property type="match status" value="1"/>
</dbReference>
<feature type="binding site" evidence="12">
    <location>
        <begin position="412"/>
        <end position="414"/>
    </location>
    <ligand>
        <name>FAD</name>
        <dbReference type="ChEBI" id="CHEBI:57692"/>
    </ligand>
</feature>
<evidence type="ECO:0000256" key="4">
    <source>
        <dbReference type="ARBA" id="ARBA00022643"/>
    </source>
</evidence>
<comment type="caution">
    <text evidence="15">The sequence shown here is derived from an EMBL/GenBank/DDBJ whole genome shotgun (WGS) entry which is preliminary data.</text>
</comment>
<dbReference type="PIRSF" id="PIRSF000207">
    <property type="entry name" value="SiR-FP_CysJ"/>
    <property type="match status" value="1"/>
</dbReference>
<protein>
    <recommendedName>
        <fullName evidence="11">Sulfite reductase [NADPH] flavoprotein alpha-component</fullName>
        <shortName evidence="11">SiR-FP</shortName>
        <ecNumber evidence="11">1.8.1.2</ecNumber>
    </recommendedName>
</protein>
<keyword evidence="1 11" id="KW-0813">Transport</keyword>
<dbReference type="InterPro" id="IPR039261">
    <property type="entry name" value="FNR_nucleotide-bd"/>
</dbReference>
<dbReference type="InterPro" id="IPR029039">
    <property type="entry name" value="Flavoprotein-like_sf"/>
</dbReference>
<evidence type="ECO:0000256" key="2">
    <source>
        <dbReference type="ARBA" id="ARBA00022605"/>
    </source>
</evidence>
<dbReference type="PRINTS" id="PR00371">
    <property type="entry name" value="FPNCR"/>
</dbReference>
<dbReference type="RefSeq" id="WP_120798490.1">
    <property type="nucleotide sequence ID" value="NZ_RBXL01000001.1"/>
</dbReference>
<keyword evidence="6 11" id="KW-0521">NADP</keyword>
<feature type="binding site" evidence="12">
    <location>
        <begin position="427"/>
        <end position="430"/>
    </location>
    <ligand>
        <name>FAD</name>
        <dbReference type="ChEBI" id="CHEBI:57692"/>
    </ligand>
</feature>
<dbReference type="PRINTS" id="PR00369">
    <property type="entry name" value="FLAVODOXIN"/>
</dbReference>
<feature type="binding site" evidence="12">
    <location>
        <begin position="533"/>
        <end position="537"/>
    </location>
    <ligand>
        <name>NADP(+)</name>
        <dbReference type="ChEBI" id="CHEBI:58349"/>
    </ligand>
</feature>
<dbReference type="InterPro" id="IPR023173">
    <property type="entry name" value="NADPH_Cyt_P450_Rdtase_alpha"/>
</dbReference>
<keyword evidence="7 11" id="KW-0249">Electron transport</keyword>
<dbReference type="GO" id="GO:0005829">
    <property type="term" value="C:cytosol"/>
    <property type="evidence" value="ECO:0007669"/>
    <property type="project" value="TreeGrafter"/>
</dbReference>
<keyword evidence="4 11" id="KW-0288">FMN</keyword>
<dbReference type="PANTHER" id="PTHR19384:SF128">
    <property type="entry name" value="NADPH OXIDOREDUCTASE A"/>
    <property type="match status" value="1"/>
</dbReference>
<evidence type="ECO:0000256" key="11">
    <source>
        <dbReference type="PIRNR" id="PIRNR000207"/>
    </source>
</evidence>
<evidence type="ECO:0000313" key="16">
    <source>
        <dbReference type="Proteomes" id="UP000274556"/>
    </source>
</evidence>
<dbReference type="CDD" id="cd06199">
    <property type="entry name" value="SiR"/>
    <property type="match status" value="1"/>
</dbReference>
<evidence type="ECO:0000259" key="14">
    <source>
        <dbReference type="PROSITE" id="PS51384"/>
    </source>
</evidence>
<evidence type="ECO:0000256" key="7">
    <source>
        <dbReference type="ARBA" id="ARBA00022982"/>
    </source>
</evidence>
<dbReference type="GO" id="GO:0050660">
    <property type="term" value="F:flavin adenine dinucleotide binding"/>
    <property type="evidence" value="ECO:0007669"/>
    <property type="project" value="InterPro"/>
</dbReference>
<feature type="binding site" evidence="12">
    <location>
        <begin position="113"/>
        <end position="116"/>
    </location>
    <ligand>
        <name>FMN</name>
        <dbReference type="ChEBI" id="CHEBI:58210"/>
    </ligand>
</feature>
<dbReference type="SUPFAM" id="SSF52343">
    <property type="entry name" value="Ferredoxin reductase-like, C-terminal NADP-linked domain"/>
    <property type="match status" value="1"/>
</dbReference>
<keyword evidence="3 11" id="KW-0285">Flavoprotein</keyword>
<reference evidence="15 16" key="1">
    <citation type="submission" date="2018-10" db="EMBL/GenBank/DDBJ databases">
        <title>Genomic Encyclopedia of Archaeal and Bacterial Type Strains, Phase II (KMG-II): from individual species to whole genera.</title>
        <authorList>
            <person name="Goeker M."/>
        </authorList>
    </citation>
    <scope>NUCLEOTIDE SEQUENCE [LARGE SCALE GENOMIC DNA]</scope>
    <source>
        <strain evidence="15 16">DSM 235</strain>
    </source>
</reference>
<evidence type="ECO:0000256" key="8">
    <source>
        <dbReference type="ARBA" id="ARBA00023002"/>
    </source>
</evidence>
<dbReference type="InterPro" id="IPR010199">
    <property type="entry name" value="CysJ"/>
</dbReference>
<organism evidence="15 16">
    <name type="scientific">Thiocapsa rosea</name>
    <dbReference type="NCBI Taxonomy" id="69360"/>
    <lineage>
        <taxon>Bacteria</taxon>
        <taxon>Pseudomonadati</taxon>
        <taxon>Pseudomonadota</taxon>
        <taxon>Gammaproteobacteria</taxon>
        <taxon>Chromatiales</taxon>
        <taxon>Chromatiaceae</taxon>
        <taxon>Thiocapsa</taxon>
    </lineage>
</organism>
<dbReference type="GO" id="GO:0010181">
    <property type="term" value="F:FMN binding"/>
    <property type="evidence" value="ECO:0007669"/>
    <property type="project" value="InterPro"/>
</dbReference>
<name>A0A495VAP4_9GAMM</name>
<dbReference type="PROSITE" id="PS51384">
    <property type="entry name" value="FAD_FR"/>
    <property type="match status" value="1"/>
</dbReference>
<dbReference type="Gene3D" id="3.40.50.360">
    <property type="match status" value="1"/>
</dbReference>
<keyword evidence="9 11" id="KW-0198">Cysteine biosynthesis</keyword>
<dbReference type="InterPro" id="IPR001433">
    <property type="entry name" value="OxRdtase_FAD/NAD-bd"/>
</dbReference>
<feature type="binding site" evidence="12">
    <location>
        <begin position="394"/>
        <end position="397"/>
    </location>
    <ligand>
        <name>FAD</name>
        <dbReference type="ChEBI" id="CHEBI:57692"/>
    </ligand>
</feature>
<dbReference type="SUPFAM" id="SSF52218">
    <property type="entry name" value="Flavoproteins"/>
    <property type="match status" value="1"/>
</dbReference>
<dbReference type="EMBL" id="RBXL01000001">
    <property type="protein sequence ID" value="RKT46354.1"/>
    <property type="molecule type" value="Genomic_DNA"/>
</dbReference>
<feature type="binding site" evidence="12">
    <location>
        <position position="418"/>
    </location>
    <ligand>
        <name>FAD</name>
        <dbReference type="ChEBI" id="CHEBI:57692"/>
    </ligand>
</feature>
<comment type="cofactor">
    <cofactor evidence="11 12">
        <name>FMN</name>
        <dbReference type="ChEBI" id="CHEBI:58210"/>
    </cofactor>
    <text evidence="11 12">Binds 1 FMN per subunit.</text>
</comment>
<dbReference type="Pfam" id="PF00175">
    <property type="entry name" value="NAD_binding_1"/>
    <property type="match status" value="1"/>
</dbReference>
<dbReference type="SUPFAM" id="SSF63380">
    <property type="entry name" value="Riboflavin synthase domain-like"/>
    <property type="match status" value="1"/>
</dbReference>
<dbReference type="InterPro" id="IPR017938">
    <property type="entry name" value="Riboflavin_synthase-like_b-brl"/>
</dbReference>
<dbReference type="Gene3D" id="3.40.50.80">
    <property type="entry name" value="Nucleotide-binding domain of ferredoxin-NADP reductase (FNR) module"/>
    <property type="match status" value="1"/>
</dbReference>
<feature type="binding site" evidence="12">
    <location>
        <begin position="149"/>
        <end position="158"/>
    </location>
    <ligand>
        <name>FMN</name>
        <dbReference type="ChEBI" id="CHEBI:58210"/>
    </ligand>
</feature>
<comment type="cofactor">
    <cofactor evidence="11 12">
        <name>FAD</name>
        <dbReference type="ChEBI" id="CHEBI:57692"/>
    </cofactor>
    <text evidence="11 12">Binds 1 FAD per subunit.</text>
</comment>
<evidence type="ECO:0000256" key="10">
    <source>
        <dbReference type="ARBA" id="ARBA00052219"/>
    </source>
</evidence>
<evidence type="ECO:0000256" key="9">
    <source>
        <dbReference type="ARBA" id="ARBA00023192"/>
    </source>
</evidence>
<feature type="binding site" evidence="12">
    <location>
        <begin position="66"/>
        <end position="71"/>
    </location>
    <ligand>
        <name>FMN</name>
        <dbReference type="ChEBI" id="CHEBI:58210"/>
    </ligand>
</feature>
<dbReference type="Pfam" id="PF00258">
    <property type="entry name" value="Flavodoxin_1"/>
    <property type="match status" value="1"/>
</dbReference>
<feature type="domain" description="Flavodoxin-like" evidence="13">
    <location>
        <begin position="60"/>
        <end position="198"/>
    </location>
</feature>
<dbReference type="GO" id="GO:0019344">
    <property type="term" value="P:cysteine biosynthetic process"/>
    <property type="evidence" value="ECO:0007669"/>
    <property type="project" value="UniProtKB-KW"/>
</dbReference>
<proteinExistence type="predicted"/>
<feature type="binding site" evidence="12">
    <location>
        <position position="606"/>
    </location>
    <ligand>
        <name>FAD</name>
        <dbReference type="ChEBI" id="CHEBI:57692"/>
    </ligand>
</feature>
<dbReference type="NCBIfam" id="TIGR01931">
    <property type="entry name" value="cysJ"/>
    <property type="match status" value="1"/>
</dbReference>